<evidence type="ECO:0000256" key="12">
    <source>
        <dbReference type="SAM" id="MobiDB-lite"/>
    </source>
</evidence>
<evidence type="ECO:0000256" key="3">
    <source>
        <dbReference type="ARBA" id="ARBA00012513"/>
    </source>
</evidence>
<keyword evidence="6 11" id="KW-0547">Nucleotide-binding</keyword>
<dbReference type="InterPro" id="IPR000719">
    <property type="entry name" value="Prot_kinase_dom"/>
</dbReference>
<feature type="binding site" evidence="11">
    <location>
        <position position="158"/>
    </location>
    <ligand>
        <name>ATP</name>
        <dbReference type="ChEBI" id="CHEBI:30616"/>
    </ligand>
</feature>
<feature type="compositionally biased region" description="Polar residues" evidence="12">
    <location>
        <begin position="29"/>
        <end position="40"/>
    </location>
</feature>
<dbReference type="GO" id="GO:0005524">
    <property type="term" value="F:ATP binding"/>
    <property type="evidence" value="ECO:0007669"/>
    <property type="project" value="UniProtKB-UniRule"/>
</dbReference>
<reference evidence="14 15" key="1">
    <citation type="submission" date="2024-06" db="EMBL/GenBank/DDBJ databases">
        <authorList>
            <person name="Pan Q."/>
            <person name="Wen M."/>
            <person name="Jouanno E."/>
            <person name="Zahm M."/>
            <person name="Klopp C."/>
            <person name="Cabau C."/>
            <person name="Louis A."/>
            <person name="Berthelot C."/>
            <person name="Parey E."/>
            <person name="Roest Crollius H."/>
            <person name="Montfort J."/>
            <person name="Robinson-Rechavi M."/>
            <person name="Bouchez O."/>
            <person name="Lampietro C."/>
            <person name="Lopez Roques C."/>
            <person name="Donnadieu C."/>
            <person name="Postlethwait J."/>
            <person name="Bobe J."/>
            <person name="Verreycken H."/>
            <person name="Guiguen Y."/>
        </authorList>
    </citation>
    <scope>NUCLEOTIDE SEQUENCE [LARGE SCALE GENOMIC DNA]</scope>
    <source>
        <strain evidence="14">Up_M1</strain>
        <tissue evidence="14">Testis</tissue>
    </source>
</reference>
<keyword evidence="4" id="KW-0723">Serine/threonine-protein kinase</keyword>
<dbReference type="Gene3D" id="1.10.510.10">
    <property type="entry name" value="Transferase(Phosphotransferase) domain 1"/>
    <property type="match status" value="1"/>
</dbReference>
<dbReference type="EC" id="2.7.11.1" evidence="3"/>
<evidence type="ECO:0000256" key="10">
    <source>
        <dbReference type="ARBA" id="ARBA00048679"/>
    </source>
</evidence>
<dbReference type="GO" id="GO:0043657">
    <property type="term" value="C:host cell"/>
    <property type="evidence" value="ECO:0007669"/>
    <property type="project" value="UniProtKB-SubCell"/>
</dbReference>
<protein>
    <recommendedName>
        <fullName evidence="3">non-specific serine/threonine protein kinase</fullName>
        <ecNumber evidence="3">2.7.11.1</ecNumber>
    </recommendedName>
</protein>
<dbReference type="Gene3D" id="3.30.200.20">
    <property type="entry name" value="Phosphorylase Kinase, domain 1"/>
    <property type="match status" value="1"/>
</dbReference>
<dbReference type="GO" id="GO:0004674">
    <property type="term" value="F:protein serine/threonine kinase activity"/>
    <property type="evidence" value="ECO:0007669"/>
    <property type="project" value="UniProtKB-KW"/>
</dbReference>
<feature type="domain" description="Protein kinase" evidence="13">
    <location>
        <begin position="125"/>
        <end position="382"/>
    </location>
</feature>
<gene>
    <name evidence="14" type="ORF">UPYG_G00062090</name>
</gene>
<keyword evidence="15" id="KW-1185">Reference proteome</keyword>
<comment type="catalytic activity">
    <reaction evidence="10">
        <text>L-seryl-[protein] + ATP = O-phospho-L-seryl-[protein] + ADP + H(+)</text>
        <dbReference type="Rhea" id="RHEA:17989"/>
        <dbReference type="Rhea" id="RHEA-COMP:9863"/>
        <dbReference type="Rhea" id="RHEA-COMP:11604"/>
        <dbReference type="ChEBI" id="CHEBI:15378"/>
        <dbReference type="ChEBI" id="CHEBI:29999"/>
        <dbReference type="ChEBI" id="CHEBI:30616"/>
        <dbReference type="ChEBI" id="CHEBI:83421"/>
        <dbReference type="ChEBI" id="CHEBI:456216"/>
        <dbReference type="EC" id="2.7.11.1"/>
    </reaction>
</comment>
<evidence type="ECO:0000256" key="8">
    <source>
        <dbReference type="ARBA" id="ARBA00022840"/>
    </source>
</evidence>
<dbReference type="AlphaFoldDB" id="A0ABD0XDC3"/>
<evidence type="ECO:0000256" key="7">
    <source>
        <dbReference type="ARBA" id="ARBA00022777"/>
    </source>
</evidence>
<dbReference type="PANTHER" id="PTHR22984:SF25">
    <property type="entry name" value="PROTEIN KINASE DOMAIN-CONTAINING PROTEIN"/>
    <property type="match status" value="1"/>
</dbReference>
<evidence type="ECO:0000256" key="11">
    <source>
        <dbReference type="PROSITE-ProRule" id="PRU10141"/>
    </source>
</evidence>
<dbReference type="PANTHER" id="PTHR22984">
    <property type="entry name" value="SERINE/THREONINE-PROTEIN KINASE PIM"/>
    <property type="match status" value="1"/>
</dbReference>
<feature type="region of interest" description="Disordered" evidence="12">
    <location>
        <begin position="1"/>
        <end position="58"/>
    </location>
</feature>
<sequence>MEGKVNKRHLDEEADGGLPLKRSRPETVDNLSSHNASNHGTETKHDQDLYGDQADTPGLMSSRKRKSCFIDLDSEDFRAAKKICVKVPNGPTWRTPLAKLRDIFWKILTQFKELFHCEGSFTSLYQVGRKLGDGGFGVVYKGTRKKDGRIVALKYIRKEGYQKFLKFPGTSVTLPSEVAMHLLVSRPPISEHVVELLEWFDQPDKLILVMDYPAPCVDVLGYMENARRPLTENMARSIMKQVLQACQDLRECGVLHRDIKAENLLWQTDTRKVKLIDFGCADFLHDEPYTDFAGTPLFCPPEWIYDRKYDGRKANIWSIGVLLYNLVTFLLPFQTVDEITNKHTLSFRSGISKECKELICWCLRRNAEERPTLEEMLQGDWLSKGKQEYQSVLDVFPGEKWLLCYPS</sequence>
<dbReference type="InterPro" id="IPR011009">
    <property type="entry name" value="Kinase-like_dom_sf"/>
</dbReference>
<organism evidence="14 15">
    <name type="scientific">Umbra pygmaea</name>
    <name type="common">Eastern mudminnow</name>
    <dbReference type="NCBI Taxonomy" id="75934"/>
    <lineage>
        <taxon>Eukaryota</taxon>
        <taxon>Metazoa</taxon>
        <taxon>Chordata</taxon>
        <taxon>Craniata</taxon>
        <taxon>Vertebrata</taxon>
        <taxon>Euteleostomi</taxon>
        <taxon>Actinopterygii</taxon>
        <taxon>Neopterygii</taxon>
        <taxon>Teleostei</taxon>
        <taxon>Protacanthopterygii</taxon>
        <taxon>Esociformes</taxon>
        <taxon>Umbridae</taxon>
        <taxon>Umbra</taxon>
    </lineage>
</organism>
<name>A0ABD0XDC3_UMBPY</name>
<proteinExistence type="inferred from homology"/>
<dbReference type="SMART" id="SM00220">
    <property type="entry name" value="S_TKc"/>
    <property type="match status" value="1"/>
</dbReference>
<dbReference type="InterPro" id="IPR017441">
    <property type="entry name" value="Protein_kinase_ATP_BS"/>
</dbReference>
<keyword evidence="7" id="KW-0418">Kinase</keyword>
<dbReference type="PROSITE" id="PS00107">
    <property type="entry name" value="PROTEIN_KINASE_ATP"/>
    <property type="match status" value="1"/>
</dbReference>
<evidence type="ECO:0000256" key="9">
    <source>
        <dbReference type="ARBA" id="ARBA00047899"/>
    </source>
</evidence>
<comment type="similarity">
    <text evidence="2">Belongs to the protein kinase superfamily. CAMK Ser/Thr protein kinase family. PIM subfamily.</text>
</comment>
<feature type="compositionally biased region" description="Basic and acidic residues" evidence="12">
    <location>
        <begin position="1"/>
        <end position="11"/>
    </location>
</feature>
<dbReference type="Pfam" id="PF00069">
    <property type="entry name" value="Pkinase"/>
    <property type="match status" value="1"/>
</dbReference>
<comment type="caution">
    <text evidence="14">The sequence shown here is derived from an EMBL/GenBank/DDBJ whole genome shotgun (WGS) entry which is preliminary data.</text>
</comment>
<comment type="subcellular location">
    <subcellularLocation>
        <location evidence="1">Host cell</location>
    </subcellularLocation>
</comment>
<evidence type="ECO:0000256" key="6">
    <source>
        <dbReference type="ARBA" id="ARBA00022741"/>
    </source>
</evidence>
<dbReference type="Proteomes" id="UP001557470">
    <property type="component" value="Unassembled WGS sequence"/>
</dbReference>
<keyword evidence="8 11" id="KW-0067">ATP-binding</keyword>
<evidence type="ECO:0000256" key="1">
    <source>
        <dbReference type="ARBA" id="ARBA00004340"/>
    </source>
</evidence>
<dbReference type="SUPFAM" id="SSF56112">
    <property type="entry name" value="Protein kinase-like (PK-like)"/>
    <property type="match status" value="1"/>
</dbReference>
<dbReference type="InterPro" id="IPR051138">
    <property type="entry name" value="PIM_Ser/Thr_kinase"/>
</dbReference>
<evidence type="ECO:0000256" key="4">
    <source>
        <dbReference type="ARBA" id="ARBA00022527"/>
    </source>
</evidence>
<evidence type="ECO:0000313" key="15">
    <source>
        <dbReference type="Proteomes" id="UP001557470"/>
    </source>
</evidence>
<dbReference type="PROSITE" id="PS50011">
    <property type="entry name" value="PROTEIN_KINASE_DOM"/>
    <property type="match status" value="1"/>
</dbReference>
<comment type="catalytic activity">
    <reaction evidence="9">
        <text>L-threonyl-[protein] + ATP = O-phospho-L-threonyl-[protein] + ADP + H(+)</text>
        <dbReference type="Rhea" id="RHEA:46608"/>
        <dbReference type="Rhea" id="RHEA-COMP:11060"/>
        <dbReference type="Rhea" id="RHEA-COMP:11605"/>
        <dbReference type="ChEBI" id="CHEBI:15378"/>
        <dbReference type="ChEBI" id="CHEBI:30013"/>
        <dbReference type="ChEBI" id="CHEBI:30616"/>
        <dbReference type="ChEBI" id="CHEBI:61977"/>
        <dbReference type="ChEBI" id="CHEBI:456216"/>
        <dbReference type="EC" id="2.7.11.1"/>
    </reaction>
</comment>
<dbReference type="EMBL" id="JAGEUA010000002">
    <property type="protein sequence ID" value="KAL1005672.1"/>
    <property type="molecule type" value="Genomic_DNA"/>
</dbReference>
<keyword evidence="5" id="KW-0808">Transferase</keyword>
<evidence type="ECO:0000313" key="14">
    <source>
        <dbReference type="EMBL" id="KAL1005672.1"/>
    </source>
</evidence>
<evidence type="ECO:0000256" key="2">
    <source>
        <dbReference type="ARBA" id="ARBA00005505"/>
    </source>
</evidence>
<accession>A0ABD0XDC3</accession>
<evidence type="ECO:0000256" key="5">
    <source>
        <dbReference type="ARBA" id="ARBA00022679"/>
    </source>
</evidence>
<evidence type="ECO:0000259" key="13">
    <source>
        <dbReference type="PROSITE" id="PS50011"/>
    </source>
</evidence>